<dbReference type="EMBL" id="JABRWM010000005">
    <property type="protein sequence ID" value="NRF18365.1"/>
    <property type="molecule type" value="Genomic_DNA"/>
</dbReference>
<evidence type="ECO:0000313" key="1">
    <source>
        <dbReference type="EMBL" id="NRF18365.1"/>
    </source>
</evidence>
<proteinExistence type="predicted"/>
<comment type="caution">
    <text evidence="1">The sequence shown here is derived from an EMBL/GenBank/DDBJ whole genome shotgun (WGS) entry which is preliminary data.</text>
</comment>
<dbReference type="Proteomes" id="UP001155820">
    <property type="component" value="Unassembled WGS sequence"/>
</dbReference>
<dbReference type="RefSeq" id="WP_172873278.1">
    <property type="nucleotide sequence ID" value="NZ_JABRWL010000003.1"/>
</dbReference>
<name>A0AA44EHH6_9HYPH</name>
<accession>A0AA44EHH6</accession>
<evidence type="ECO:0000313" key="2">
    <source>
        <dbReference type="Proteomes" id="UP001155820"/>
    </source>
</evidence>
<organism evidence="1 2">
    <name type="scientific">Agrobacterium pusense</name>
    <dbReference type="NCBI Taxonomy" id="648995"/>
    <lineage>
        <taxon>Bacteria</taxon>
        <taxon>Pseudomonadati</taxon>
        <taxon>Pseudomonadota</taxon>
        <taxon>Alphaproteobacteria</taxon>
        <taxon>Hyphomicrobiales</taxon>
        <taxon>Rhizobiaceae</taxon>
        <taxon>Rhizobium/Agrobacterium group</taxon>
        <taxon>Agrobacterium</taxon>
    </lineage>
</organism>
<protein>
    <submittedName>
        <fullName evidence="1">Nuclease</fullName>
    </submittedName>
</protein>
<geneLocation type="plasmid" evidence="1">
    <name>unnamed5</name>
</geneLocation>
<keyword evidence="1" id="KW-0614">Plasmid</keyword>
<dbReference type="AlphaFoldDB" id="A0AA44EHH6"/>
<keyword evidence="2" id="KW-1185">Reference proteome</keyword>
<gene>
    <name evidence="1" type="ORF">FOB26_04455</name>
</gene>
<sequence>MKNDPWRASRHLIFGHIGSLVALSEKSWVDATAKFVRRYQHACAEGHDRVPTSSIPLDTSSIATQLGFQSVIPEAALSGSAFLAAGGKIVRLAGVQGGLSIEPLEYADFVATRSIVSLAAMTVTISDVQQFAGYEFPCHELGRTRGRLMVSYAECVFMDGDTARSLSGVLISKGVAFAFGDSAGQPVFPVYSQVEDAARATKAGIAASLSFLQPYGERYRANPTRH</sequence>
<reference evidence="1" key="1">
    <citation type="submission" date="2019-07" db="EMBL/GenBank/DDBJ databases">
        <title>FDA dAtabase for Regulatory Grade micrObial Sequences (FDA-ARGOS): Supporting development and validation of Infectious Disease Dx tests.</title>
        <authorList>
            <person name="Bachman M."/>
            <person name="Young C."/>
            <person name="Tallon L."/>
            <person name="Sadzewicz L."/>
            <person name="Vavikolanu K."/>
            <person name="Mehta A."/>
            <person name="Aluvathingal J."/>
            <person name="Nadendla S."/>
            <person name="Nandy P."/>
            <person name="Geyer C."/>
            <person name="Yan Y."/>
            <person name="Sichtig H."/>
        </authorList>
    </citation>
    <scope>NUCLEOTIDE SEQUENCE</scope>
    <source>
        <strain evidence="1">FDAARGOS_618</strain>
        <plasmid evidence="1">unnamed5</plasmid>
    </source>
</reference>